<comment type="caution">
    <text evidence="1">The sequence shown here is derived from an EMBL/GenBank/DDBJ whole genome shotgun (WGS) entry which is preliminary data.</text>
</comment>
<evidence type="ECO:0008006" key="3">
    <source>
        <dbReference type="Google" id="ProtNLM"/>
    </source>
</evidence>
<reference evidence="1 2" key="1">
    <citation type="submission" date="2016-08" db="EMBL/GenBank/DDBJ databases">
        <title>Campylobacter species from sea mammals.</title>
        <authorList>
            <person name="Gilbert M.J."/>
            <person name="Byrne B.A."/>
            <person name="Zomer A.L."/>
            <person name="Wagenaar J.A."/>
        </authorList>
    </citation>
    <scope>NUCLEOTIDE SEQUENCE [LARGE SCALE GENOMIC DNA]</scope>
    <source>
        <strain evidence="1 2">1105248</strain>
    </source>
</reference>
<organism evidence="1 2">
    <name type="scientific">Campylobacter pinnipediorum subsp. pinnipediorum</name>
    <dbReference type="NCBI Taxonomy" id="1660067"/>
    <lineage>
        <taxon>Bacteria</taxon>
        <taxon>Pseudomonadati</taxon>
        <taxon>Campylobacterota</taxon>
        <taxon>Epsilonproteobacteria</taxon>
        <taxon>Campylobacterales</taxon>
        <taxon>Campylobacteraceae</taxon>
        <taxon>Campylobacter</taxon>
    </lineage>
</organism>
<evidence type="ECO:0000313" key="2">
    <source>
        <dbReference type="Proteomes" id="UP000189728"/>
    </source>
</evidence>
<dbReference type="RefSeq" id="WP_069637524.1">
    <property type="nucleotide sequence ID" value="NZ_CP012546.1"/>
</dbReference>
<dbReference type="EMBL" id="MCRK01000036">
    <property type="protein sequence ID" value="OPA77371.1"/>
    <property type="molecule type" value="Genomic_DNA"/>
</dbReference>
<evidence type="ECO:0000313" key="1">
    <source>
        <dbReference type="EMBL" id="OPA77371.1"/>
    </source>
</evidence>
<dbReference type="AlphaFoldDB" id="A0AAX0L9T4"/>
<gene>
    <name evidence="1" type="ORF">BFG04_04555</name>
</gene>
<accession>A0AAX0L9T4</accession>
<sequence>MQKLLICYDLYKQGQNYKGIDNLIQTLGDCRRILNTTWILKTKYSYDRVFDKLQNECLDSNDKCLVFELPDELNGIISNLGKDVTEWINS</sequence>
<dbReference type="Proteomes" id="UP000189728">
    <property type="component" value="Unassembled WGS sequence"/>
</dbReference>
<proteinExistence type="predicted"/>
<name>A0AAX0L9T4_9BACT</name>
<protein>
    <recommendedName>
        <fullName evidence="3">SinR family protein</fullName>
    </recommendedName>
</protein>